<gene>
    <name evidence="5" type="ORF">J5N97_023031</name>
</gene>
<dbReference type="InterPro" id="IPR019515">
    <property type="entry name" value="VPS54_N"/>
</dbReference>
<evidence type="ECO:0000259" key="4">
    <source>
        <dbReference type="Pfam" id="PF10475"/>
    </source>
</evidence>
<dbReference type="GO" id="GO:0015031">
    <property type="term" value="P:protein transport"/>
    <property type="evidence" value="ECO:0007669"/>
    <property type="project" value="UniProtKB-KW"/>
</dbReference>
<keyword evidence="1" id="KW-0813">Transport</keyword>
<proteinExistence type="predicted"/>
<reference evidence="5" key="2">
    <citation type="journal article" date="2022" name="Hortic Res">
        <title>The genome of Dioscorea zingiberensis sheds light on the biosynthesis, origin and evolution of the medicinally important diosgenin saponins.</title>
        <authorList>
            <person name="Li Y."/>
            <person name="Tan C."/>
            <person name="Li Z."/>
            <person name="Guo J."/>
            <person name="Li S."/>
            <person name="Chen X."/>
            <person name="Wang C."/>
            <person name="Dai X."/>
            <person name="Yang H."/>
            <person name="Song W."/>
            <person name="Hou L."/>
            <person name="Xu J."/>
            <person name="Tong Z."/>
            <person name="Xu A."/>
            <person name="Yuan X."/>
            <person name="Wang W."/>
            <person name="Yang Q."/>
            <person name="Chen L."/>
            <person name="Sun Z."/>
            <person name="Wang K."/>
            <person name="Pan B."/>
            <person name="Chen J."/>
            <person name="Bao Y."/>
            <person name="Liu F."/>
            <person name="Qi X."/>
            <person name="Gang D.R."/>
            <person name="Wen J."/>
            <person name="Li J."/>
        </authorList>
    </citation>
    <scope>NUCLEOTIDE SEQUENCE</scope>
    <source>
        <strain evidence="5">Dzin_1.0</strain>
    </source>
</reference>
<sequence>MQLVTELEQDLKVASVICMNGRRHIVSSMNEVSRDLVVNSYSKKKQVLLEMLPVLGELRHALDMQMELEALVEVGNFFRAFQVLPEYLQVLDSYSQLSAIQEMGRGVEAWLARALQKLDALLLGVCQEFQEERYITAVDAYALIGDVGGLAEKIQSFFMQEVLSETHSVLKDIVHEEIANNAQRNRFTYSDLCAQIPESKFRQCLLKTLDALFRLMCSYHAIMCFDQFI</sequence>
<dbReference type="InterPro" id="IPR040047">
    <property type="entry name" value="VPS50"/>
</dbReference>
<dbReference type="GO" id="GO:0042147">
    <property type="term" value="P:retrograde transport, endosome to Golgi"/>
    <property type="evidence" value="ECO:0007669"/>
    <property type="project" value="InterPro"/>
</dbReference>
<accession>A0A9D5CBV8</accession>
<dbReference type="GO" id="GO:1990745">
    <property type="term" value="C:EARP complex"/>
    <property type="evidence" value="ECO:0007669"/>
    <property type="project" value="InterPro"/>
</dbReference>
<comment type="caution">
    <text evidence="5">The sequence shown here is derived from an EMBL/GenBank/DDBJ whole genome shotgun (WGS) entry which is preliminary data.</text>
</comment>
<evidence type="ECO:0000256" key="2">
    <source>
        <dbReference type="ARBA" id="ARBA00022927"/>
    </source>
</evidence>
<dbReference type="PANTHER" id="PTHR13258:SF0">
    <property type="entry name" value="SYNDETIN"/>
    <property type="match status" value="1"/>
</dbReference>
<dbReference type="GO" id="GO:0032456">
    <property type="term" value="P:endocytic recycling"/>
    <property type="evidence" value="ECO:0007669"/>
    <property type="project" value="InterPro"/>
</dbReference>
<name>A0A9D5CBV8_9LILI</name>
<dbReference type="Proteomes" id="UP001085076">
    <property type="component" value="Miscellaneous, Linkage group lg06"/>
</dbReference>
<dbReference type="Pfam" id="PF10475">
    <property type="entry name" value="Vps54_N"/>
    <property type="match status" value="1"/>
</dbReference>
<evidence type="ECO:0000313" key="5">
    <source>
        <dbReference type="EMBL" id="KAJ0970154.1"/>
    </source>
</evidence>
<dbReference type="PANTHER" id="PTHR13258">
    <property type="entry name" value="SYNDETIN"/>
    <property type="match status" value="1"/>
</dbReference>
<evidence type="ECO:0000313" key="6">
    <source>
        <dbReference type="Proteomes" id="UP001085076"/>
    </source>
</evidence>
<protein>
    <recommendedName>
        <fullName evidence="4">Vacuolar protein sorting-associated protein 54 N-terminal domain-containing protein</fullName>
    </recommendedName>
</protein>
<dbReference type="OrthoDB" id="10263345at2759"/>
<organism evidence="5 6">
    <name type="scientific">Dioscorea zingiberensis</name>
    <dbReference type="NCBI Taxonomy" id="325984"/>
    <lineage>
        <taxon>Eukaryota</taxon>
        <taxon>Viridiplantae</taxon>
        <taxon>Streptophyta</taxon>
        <taxon>Embryophyta</taxon>
        <taxon>Tracheophyta</taxon>
        <taxon>Spermatophyta</taxon>
        <taxon>Magnoliopsida</taxon>
        <taxon>Liliopsida</taxon>
        <taxon>Dioscoreales</taxon>
        <taxon>Dioscoreaceae</taxon>
        <taxon>Dioscorea</taxon>
    </lineage>
</organism>
<feature type="domain" description="Vacuolar protein sorting-associated protein 54 N-terminal" evidence="4">
    <location>
        <begin position="1"/>
        <end position="225"/>
    </location>
</feature>
<dbReference type="GO" id="GO:0005829">
    <property type="term" value="C:cytosol"/>
    <property type="evidence" value="ECO:0007669"/>
    <property type="project" value="GOC"/>
</dbReference>
<dbReference type="AlphaFoldDB" id="A0A9D5CBV8"/>
<keyword evidence="3" id="KW-0175">Coiled coil</keyword>
<dbReference type="EMBL" id="JAGGNH010000006">
    <property type="protein sequence ID" value="KAJ0970154.1"/>
    <property type="molecule type" value="Genomic_DNA"/>
</dbReference>
<keyword evidence="2" id="KW-0653">Protein transport</keyword>
<reference evidence="5" key="1">
    <citation type="submission" date="2021-03" db="EMBL/GenBank/DDBJ databases">
        <authorList>
            <person name="Li Z."/>
            <person name="Yang C."/>
        </authorList>
    </citation>
    <scope>NUCLEOTIDE SEQUENCE</scope>
    <source>
        <strain evidence="5">Dzin_1.0</strain>
        <tissue evidence="5">Leaf</tissue>
    </source>
</reference>
<evidence type="ECO:0000256" key="3">
    <source>
        <dbReference type="ARBA" id="ARBA00023054"/>
    </source>
</evidence>
<dbReference type="GO" id="GO:0000149">
    <property type="term" value="F:SNARE binding"/>
    <property type="evidence" value="ECO:0007669"/>
    <property type="project" value="TreeGrafter"/>
</dbReference>
<keyword evidence="6" id="KW-1185">Reference proteome</keyword>
<evidence type="ECO:0000256" key="1">
    <source>
        <dbReference type="ARBA" id="ARBA00022448"/>
    </source>
</evidence>